<evidence type="ECO:0000313" key="3">
    <source>
        <dbReference type="Proteomes" id="UP001419910"/>
    </source>
</evidence>
<dbReference type="EMBL" id="JBDIME010000004">
    <property type="protein sequence ID" value="MEN2789335.1"/>
    <property type="molecule type" value="Genomic_DNA"/>
</dbReference>
<dbReference type="RefSeq" id="WP_343887363.1">
    <property type="nucleotide sequence ID" value="NZ_BAAAEH010000002.1"/>
</dbReference>
<evidence type="ECO:0000313" key="2">
    <source>
        <dbReference type="EMBL" id="MEN2789335.1"/>
    </source>
</evidence>
<feature type="signal peptide" evidence="1">
    <location>
        <begin position="1"/>
        <end position="22"/>
    </location>
</feature>
<evidence type="ECO:0000256" key="1">
    <source>
        <dbReference type="SAM" id="SignalP"/>
    </source>
</evidence>
<feature type="chain" id="PRO_5046042254" description="DUF3471 domain-containing protein" evidence="1">
    <location>
        <begin position="23"/>
        <end position="225"/>
    </location>
</feature>
<name>A0ABU9Y0Q3_9SPHN</name>
<protein>
    <recommendedName>
        <fullName evidence="4">DUF3471 domain-containing protein</fullName>
    </recommendedName>
</protein>
<sequence>MRLGGLLAFLMAALGAAAPARPAPQPADQHPAALVGHYDGHQMEMGAELLLRADGRFQYGVAYGALDEEAEGTWLAEGGQVLLTSDKVTPPRFVFLGQKPAPAGVLTLSVEAPRGMSLQYFDAAIRLAKGGDAGRQLTDDGLTVPFAAGDPPVKVQLFLPMFEQKSDVIAIDPAKGYWLSFRFEPNDLGKADFRGEALAIDKGDLLLQRFGRTIRFHRDGDGSGG</sequence>
<reference evidence="2 3" key="1">
    <citation type="submission" date="2024-05" db="EMBL/GenBank/DDBJ databases">
        <authorList>
            <person name="Liu Q."/>
            <person name="Xin Y.-H."/>
        </authorList>
    </citation>
    <scope>NUCLEOTIDE SEQUENCE [LARGE SCALE GENOMIC DNA]</scope>
    <source>
        <strain evidence="2 3">CGMCC 1.10181</strain>
    </source>
</reference>
<organism evidence="2 3">
    <name type="scientific">Sphingomonas oligophenolica</name>
    <dbReference type="NCBI Taxonomy" id="301154"/>
    <lineage>
        <taxon>Bacteria</taxon>
        <taxon>Pseudomonadati</taxon>
        <taxon>Pseudomonadota</taxon>
        <taxon>Alphaproteobacteria</taxon>
        <taxon>Sphingomonadales</taxon>
        <taxon>Sphingomonadaceae</taxon>
        <taxon>Sphingomonas</taxon>
    </lineage>
</organism>
<dbReference type="Proteomes" id="UP001419910">
    <property type="component" value="Unassembled WGS sequence"/>
</dbReference>
<proteinExistence type="predicted"/>
<accession>A0ABU9Y0Q3</accession>
<comment type="caution">
    <text evidence="2">The sequence shown here is derived from an EMBL/GenBank/DDBJ whole genome shotgun (WGS) entry which is preliminary data.</text>
</comment>
<keyword evidence="3" id="KW-1185">Reference proteome</keyword>
<keyword evidence="1" id="KW-0732">Signal</keyword>
<evidence type="ECO:0008006" key="4">
    <source>
        <dbReference type="Google" id="ProtNLM"/>
    </source>
</evidence>
<gene>
    <name evidence="2" type="ORF">ABC974_06850</name>
</gene>